<keyword evidence="3" id="KW-1185">Reference proteome</keyword>
<dbReference type="SUPFAM" id="SSF53597">
    <property type="entry name" value="Dihydrofolate reductase-like"/>
    <property type="match status" value="1"/>
</dbReference>
<dbReference type="InterPro" id="IPR002734">
    <property type="entry name" value="RibDG_C"/>
</dbReference>
<evidence type="ECO:0000259" key="1">
    <source>
        <dbReference type="Pfam" id="PF01872"/>
    </source>
</evidence>
<evidence type="ECO:0000313" key="2">
    <source>
        <dbReference type="EMBL" id="MFC3127501.1"/>
    </source>
</evidence>
<gene>
    <name evidence="2" type="ORF">ACFOD4_20755</name>
</gene>
<comment type="caution">
    <text evidence="2">The sequence shown here is derived from an EMBL/GenBank/DDBJ whole genome shotgun (WGS) entry which is preliminary data.</text>
</comment>
<dbReference type="Proteomes" id="UP001595593">
    <property type="component" value="Unassembled WGS sequence"/>
</dbReference>
<feature type="domain" description="Bacterial bifunctional deaminase-reductase C-terminal" evidence="1">
    <location>
        <begin position="47"/>
        <end position="119"/>
    </location>
</feature>
<dbReference type="InterPro" id="IPR024072">
    <property type="entry name" value="DHFR-like_dom_sf"/>
</dbReference>
<sequence length="126" mass="13897">MGRVTYDQIPSFGVGWPYQGKQGIVVTSQPIPGKYPDVQGWHDGILSLARHLRTEAVGDAWIVGGAKLQAAFVEAGELDHLDLFIVPILLGDGLPLFPRQERSRDLILRTSRTLDKGMVRLSYDIG</sequence>
<reference evidence="3" key="1">
    <citation type="journal article" date="2019" name="Int. J. Syst. Evol. Microbiol.">
        <title>The Global Catalogue of Microorganisms (GCM) 10K type strain sequencing project: providing services to taxonomists for standard genome sequencing and annotation.</title>
        <authorList>
            <consortium name="The Broad Institute Genomics Platform"/>
            <consortium name="The Broad Institute Genome Sequencing Center for Infectious Disease"/>
            <person name="Wu L."/>
            <person name="Ma J."/>
        </authorList>
    </citation>
    <scope>NUCLEOTIDE SEQUENCE [LARGE SCALE GENOMIC DNA]</scope>
    <source>
        <strain evidence="3">KCTC 52094</strain>
    </source>
</reference>
<dbReference type="RefSeq" id="WP_379599563.1">
    <property type="nucleotide sequence ID" value="NZ_JBHRTN010000028.1"/>
</dbReference>
<dbReference type="EMBL" id="JBHRTN010000028">
    <property type="protein sequence ID" value="MFC3127501.1"/>
    <property type="molecule type" value="Genomic_DNA"/>
</dbReference>
<dbReference type="Gene3D" id="3.40.430.10">
    <property type="entry name" value="Dihydrofolate Reductase, subunit A"/>
    <property type="match status" value="1"/>
</dbReference>
<organism evidence="2 3">
    <name type="scientific">Teichococcus globiformis</name>
    <dbReference type="NCBI Taxonomy" id="2307229"/>
    <lineage>
        <taxon>Bacteria</taxon>
        <taxon>Pseudomonadati</taxon>
        <taxon>Pseudomonadota</taxon>
        <taxon>Alphaproteobacteria</taxon>
        <taxon>Acetobacterales</taxon>
        <taxon>Roseomonadaceae</taxon>
        <taxon>Roseomonas</taxon>
    </lineage>
</organism>
<accession>A0ABV7G764</accession>
<name>A0ABV7G764_9PROT</name>
<protein>
    <submittedName>
        <fullName evidence="2">Dihydrofolate reductase family protein</fullName>
    </submittedName>
</protein>
<dbReference type="Pfam" id="PF01872">
    <property type="entry name" value="RibD_C"/>
    <property type="match status" value="1"/>
</dbReference>
<proteinExistence type="predicted"/>
<evidence type="ECO:0000313" key="3">
    <source>
        <dbReference type="Proteomes" id="UP001595593"/>
    </source>
</evidence>